<dbReference type="Gene3D" id="1.10.10.790">
    <property type="entry name" value="Surp module"/>
    <property type="match status" value="1"/>
</dbReference>
<evidence type="ECO:0000256" key="4">
    <source>
        <dbReference type="ARBA" id="ARBA00023015"/>
    </source>
</evidence>
<evidence type="ECO:0000313" key="8">
    <source>
        <dbReference type="EMBL" id="KAI6658583.1"/>
    </source>
</evidence>
<evidence type="ECO:0000256" key="6">
    <source>
        <dbReference type="ARBA" id="ARBA00023187"/>
    </source>
</evidence>
<dbReference type="EMBL" id="JAKMXF010000088">
    <property type="protein sequence ID" value="KAI6658583.1"/>
    <property type="molecule type" value="Genomic_DNA"/>
</dbReference>
<feature type="domain" description="SURP motif" evidence="7">
    <location>
        <begin position="180"/>
        <end position="222"/>
    </location>
</feature>
<evidence type="ECO:0000256" key="3">
    <source>
        <dbReference type="ARBA" id="ARBA00022884"/>
    </source>
</evidence>
<dbReference type="GO" id="GO:0000395">
    <property type="term" value="P:mRNA 5'-splice site recognition"/>
    <property type="evidence" value="ECO:0007669"/>
    <property type="project" value="TreeGrafter"/>
</dbReference>
<dbReference type="GO" id="GO:0003723">
    <property type="term" value="F:RNA binding"/>
    <property type="evidence" value="ECO:0007669"/>
    <property type="project" value="UniProtKB-KW"/>
</dbReference>
<keyword evidence="9" id="KW-1185">Reference proteome</keyword>
<dbReference type="SMART" id="SM00648">
    <property type="entry name" value="SWAP"/>
    <property type="match status" value="1"/>
</dbReference>
<dbReference type="InterPro" id="IPR040397">
    <property type="entry name" value="SWAP"/>
</dbReference>
<dbReference type="InterPro" id="IPR035967">
    <property type="entry name" value="SWAP/Surp_sf"/>
</dbReference>
<dbReference type="Proteomes" id="UP001165289">
    <property type="component" value="Unassembled WGS sequence"/>
</dbReference>
<reference evidence="8 9" key="1">
    <citation type="journal article" date="2023" name="BMC Biol.">
        <title>The compact genome of the sponge Oopsacas minuta (Hexactinellida) is lacking key metazoan core genes.</title>
        <authorList>
            <person name="Santini S."/>
            <person name="Schenkelaars Q."/>
            <person name="Jourda C."/>
            <person name="Duchesne M."/>
            <person name="Belahbib H."/>
            <person name="Rocher C."/>
            <person name="Selva M."/>
            <person name="Riesgo A."/>
            <person name="Vervoort M."/>
            <person name="Leys S.P."/>
            <person name="Kodjabachian L."/>
            <person name="Le Bivic A."/>
            <person name="Borchiellini C."/>
            <person name="Claverie J.M."/>
            <person name="Renard E."/>
        </authorList>
    </citation>
    <scope>NUCLEOTIDE SEQUENCE [LARGE SCALE GENOMIC DNA]</scope>
    <source>
        <strain evidence="8">SPO-2</strain>
    </source>
</reference>
<dbReference type="PROSITE" id="PS50128">
    <property type="entry name" value="SURP"/>
    <property type="match status" value="1"/>
</dbReference>
<dbReference type="SMART" id="SM01141">
    <property type="entry name" value="DRY_EERY"/>
    <property type="match status" value="1"/>
</dbReference>
<dbReference type="Pfam" id="PF01805">
    <property type="entry name" value="Surp"/>
    <property type="match status" value="1"/>
</dbReference>
<proteinExistence type="predicted"/>
<dbReference type="AlphaFoldDB" id="A0AAV7KCI7"/>
<dbReference type="PANTHER" id="PTHR13161:SF15">
    <property type="entry name" value="SPLICING FACTOR, SUPPRESSOR OF WHITE-APRICOT HOMOLOG"/>
    <property type="match status" value="1"/>
</dbReference>
<keyword evidence="3" id="KW-0694">RNA-binding</keyword>
<protein>
    <recommendedName>
        <fullName evidence="7">SURP motif domain-containing protein</fullName>
    </recommendedName>
</protein>
<keyword evidence="1" id="KW-0507">mRNA processing</keyword>
<dbReference type="InterPro" id="IPR000061">
    <property type="entry name" value="Surp"/>
</dbReference>
<dbReference type="PANTHER" id="PTHR13161">
    <property type="entry name" value="SPLICING FACTOR SUPPRESSOR OF WHITE APRICOT"/>
    <property type="match status" value="1"/>
</dbReference>
<organism evidence="8 9">
    <name type="scientific">Oopsacas minuta</name>
    <dbReference type="NCBI Taxonomy" id="111878"/>
    <lineage>
        <taxon>Eukaryota</taxon>
        <taxon>Metazoa</taxon>
        <taxon>Porifera</taxon>
        <taxon>Hexactinellida</taxon>
        <taxon>Hexasterophora</taxon>
        <taxon>Lyssacinosida</taxon>
        <taxon>Leucopsacidae</taxon>
        <taxon>Oopsacas</taxon>
    </lineage>
</organism>
<dbReference type="SUPFAM" id="SSF109905">
    <property type="entry name" value="Surp module (SWAP domain)"/>
    <property type="match status" value="1"/>
</dbReference>
<keyword evidence="2" id="KW-0677">Repeat</keyword>
<keyword evidence="5" id="KW-0804">Transcription</keyword>
<name>A0AAV7KCI7_9METZ</name>
<evidence type="ECO:0000256" key="2">
    <source>
        <dbReference type="ARBA" id="ARBA00022737"/>
    </source>
</evidence>
<evidence type="ECO:0000256" key="5">
    <source>
        <dbReference type="ARBA" id="ARBA00023163"/>
    </source>
</evidence>
<keyword evidence="6" id="KW-0508">mRNA splicing</keyword>
<evidence type="ECO:0000256" key="1">
    <source>
        <dbReference type="ARBA" id="ARBA00022664"/>
    </source>
</evidence>
<evidence type="ECO:0000259" key="7">
    <source>
        <dbReference type="PROSITE" id="PS50128"/>
    </source>
</evidence>
<accession>A0AAV7KCI7</accession>
<keyword evidence="4" id="KW-0805">Transcription regulation</keyword>
<gene>
    <name evidence="8" type="ORF">LOD99_15383</name>
</gene>
<comment type="caution">
    <text evidence="8">The sequence shown here is derived from an EMBL/GenBank/DDBJ whole genome shotgun (WGS) entry which is preliminary data.</text>
</comment>
<evidence type="ECO:0000313" key="9">
    <source>
        <dbReference type="Proteomes" id="UP001165289"/>
    </source>
</evidence>
<dbReference type="Pfam" id="PF09750">
    <property type="entry name" value="DRY_EERY"/>
    <property type="match status" value="1"/>
</dbReference>
<sequence length="285" mass="33408">MQSSHSNEDFPELCIVGSSSILYQDEMKYLEFEQGLHLIPWMGNTSLLVDRYDARGFLDNQSKFGLKSNLKFRPSQEEIELEQRCDEERYLELNMELSEMEIGTEEEEKRNSRIFAQIPFNYETEKRTGINYENPSNEKRQTTVDKPLNEITDFTPYIPKPELQIPVTMTTPGTERMHNIIVKTARHVAEKGNQLEIVIKIKQQYNSSFDFLSFDHFLHPYYKHIKNLVLSGFKSLFETQFDDKNSTEGLYNCTTFNTYCYGAFLHPPLDNTNQLNQKYSNKVIT</sequence>
<dbReference type="InterPro" id="IPR019147">
    <property type="entry name" value="SWAP_N_domain"/>
</dbReference>